<dbReference type="RefSeq" id="WP_092423596.1">
    <property type="nucleotide sequence ID" value="NZ_FNCL01000004.1"/>
</dbReference>
<dbReference type="InterPro" id="IPR004424">
    <property type="entry name" value="IspE"/>
</dbReference>
<keyword evidence="4 10" id="KW-0808">Transferase</keyword>
<feature type="active site" evidence="10">
    <location>
        <position position="11"/>
    </location>
</feature>
<comment type="similarity">
    <text evidence="1 10">Belongs to the GHMP kinase family. IspE subfamily.</text>
</comment>
<dbReference type="UniPathway" id="UPA00056">
    <property type="reaction ID" value="UER00094"/>
</dbReference>
<dbReference type="PIRSF" id="PIRSF010376">
    <property type="entry name" value="IspE"/>
    <property type="match status" value="1"/>
</dbReference>
<dbReference type="InterPro" id="IPR020568">
    <property type="entry name" value="Ribosomal_Su5_D2-typ_SF"/>
</dbReference>
<dbReference type="OrthoDB" id="9809438at2"/>
<evidence type="ECO:0000259" key="12">
    <source>
        <dbReference type="Pfam" id="PF08544"/>
    </source>
</evidence>
<dbReference type="GO" id="GO:0019288">
    <property type="term" value="P:isopentenyl diphosphate biosynthetic process, methylerythritol 4-phosphate pathway"/>
    <property type="evidence" value="ECO:0007669"/>
    <property type="project" value="UniProtKB-UniRule"/>
</dbReference>
<dbReference type="SUPFAM" id="SSF55060">
    <property type="entry name" value="GHMP Kinase, C-terminal domain"/>
    <property type="match status" value="1"/>
</dbReference>
<keyword evidence="6 10" id="KW-0418">Kinase</keyword>
<reference evidence="14" key="1">
    <citation type="submission" date="2016-10" db="EMBL/GenBank/DDBJ databases">
        <authorList>
            <person name="Varghese N."/>
            <person name="Submissions S."/>
        </authorList>
    </citation>
    <scope>NUCLEOTIDE SEQUENCE [LARGE SCALE GENOMIC DNA]</scope>
    <source>
        <strain evidence="14">DSM 26894</strain>
    </source>
</reference>
<dbReference type="GO" id="GO:0005524">
    <property type="term" value="F:ATP binding"/>
    <property type="evidence" value="ECO:0007669"/>
    <property type="project" value="UniProtKB-UniRule"/>
</dbReference>
<dbReference type="InterPro" id="IPR036554">
    <property type="entry name" value="GHMP_kinase_C_sf"/>
</dbReference>
<evidence type="ECO:0000256" key="8">
    <source>
        <dbReference type="ARBA" id="ARBA00023229"/>
    </source>
</evidence>
<sequence>MTWTDVFAPAKINLTLHITGQRDDGYHLLDSLVVFAPVGDALRVAPAPELCLRLEGPEAEGLPANGDNLALRAAAMVGEGQGVEIVLEKTLPVASGIGGGSADAAAAARAVLAGAGALDGAGLARAEAALLALGADVPMCLRSRPVRVRGIGEGLEPVTLPPLPAVLVNPRVPVSTPQIFRSLTSRDNPPMPEVMPEFADAEALICWLTGLRNDMEPAAKALEPMIGRVLSELSELQGCRLARMSGSGATCFGLFATMAEAGAAAAALRAARPDWWIAEGLLGDQQARAMPRQG</sequence>
<comment type="function">
    <text evidence="10">Catalyzes the phosphorylation of the position 2 hydroxy group of 4-diphosphocytidyl-2C-methyl-D-erythritol.</text>
</comment>
<keyword evidence="7 10" id="KW-0067">ATP-binding</keyword>
<evidence type="ECO:0000256" key="5">
    <source>
        <dbReference type="ARBA" id="ARBA00022741"/>
    </source>
</evidence>
<dbReference type="Gene3D" id="3.30.70.890">
    <property type="entry name" value="GHMP kinase, C-terminal domain"/>
    <property type="match status" value="1"/>
</dbReference>
<feature type="active site" evidence="10">
    <location>
        <position position="136"/>
    </location>
</feature>
<gene>
    <name evidence="10" type="primary">ispE</name>
    <name evidence="13" type="ORF">SAMN04488050_104165</name>
</gene>
<dbReference type="EMBL" id="FOZW01000004">
    <property type="protein sequence ID" value="SFS72782.1"/>
    <property type="molecule type" value="Genomic_DNA"/>
</dbReference>
<feature type="binding site" evidence="10">
    <location>
        <begin position="92"/>
        <end position="102"/>
    </location>
    <ligand>
        <name>ATP</name>
        <dbReference type="ChEBI" id="CHEBI:30616"/>
    </ligand>
</feature>
<evidence type="ECO:0000256" key="6">
    <source>
        <dbReference type="ARBA" id="ARBA00022777"/>
    </source>
</evidence>
<evidence type="ECO:0000256" key="1">
    <source>
        <dbReference type="ARBA" id="ARBA00009684"/>
    </source>
</evidence>
<dbReference type="Pfam" id="PF00288">
    <property type="entry name" value="GHMP_kinases_N"/>
    <property type="match status" value="1"/>
</dbReference>
<name>A0A1I6S776_9RHOB</name>
<dbReference type="HAMAP" id="MF_00061">
    <property type="entry name" value="IspE"/>
    <property type="match status" value="1"/>
</dbReference>
<evidence type="ECO:0000256" key="2">
    <source>
        <dbReference type="ARBA" id="ARBA00012052"/>
    </source>
</evidence>
<dbReference type="STRING" id="311180.SAMN04488050_104165"/>
<dbReference type="SUPFAM" id="SSF54211">
    <property type="entry name" value="Ribosomal protein S5 domain 2-like"/>
    <property type="match status" value="1"/>
</dbReference>
<dbReference type="InterPro" id="IPR014721">
    <property type="entry name" value="Ribsml_uS5_D2-typ_fold_subgr"/>
</dbReference>
<feature type="domain" description="GHMP kinase N-terminal" evidence="11">
    <location>
        <begin position="68"/>
        <end position="141"/>
    </location>
</feature>
<dbReference type="GO" id="GO:0016114">
    <property type="term" value="P:terpenoid biosynthetic process"/>
    <property type="evidence" value="ECO:0007669"/>
    <property type="project" value="InterPro"/>
</dbReference>
<dbReference type="Proteomes" id="UP000199392">
    <property type="component" value="Unassembled WGS sequence"/>
</dbReference>
<evidence type="ECO:0000256" key="7">
    <source>
        <dbReference type="ARBA" id="ARBA00022840"/>
    </source>
</evidence>
<evidence type="ECO:0000313" key="13">
    <source>
        <dbReference type="EMBL" id="SFS72782.1"/>
    </source>
</evidence>
<evidence type="ECO:0000259" key="11">
    <source>
        <dbReference type="Pfam" id="PF00288"/>
    </source>
</evidence>
<dbReference type="EC" id="2.7.1.148" evidence="2 10"/>
<evidence type="ECO:0000256" key="10">
    <source>
        <dbReference type="HAMAP-Rule" id="MF_00061"/>
    </source>
</evidence>
<dbReference type="Gene3D" id="3.30.230.10">
    <property type="match status" value="1"/>
</dbReference>
<dbReference type="PANTHER" id="PTHR43527">
    <property type="entry name" value="4-DIPHOSPHOCYTIDYL-2-C-METHYL-D-ERYTHRITOL KINASE, CHLOROPLASTIC"/>
    <property type="match status" value="1"/>
</dbReference>
<keyword evidence="8 10" id="KW-0414">Isoprene biosynthesis</keyword>
<evidence type="ECO:0000256" key="4">
    <source>
        <dbReference type="ARBA" id="ARBA00022679"/>
    </source>
</evidence>
<accession>A0A1I6S776</accession>
<dbReference type="Pfam" id="PF08544">
    <property type="entry name" value="GHMP_kinases_C"/>
    <property type="match status" value="1"/>
</dbReference>
<proteinExistence type="inferred from homology"/>
<dbReference type="InterPro" id="IPR013750">
    <property type="entry name" value="GHMP_kinase_C_dom"/>
</dbReference>
<dbReference type="NCBIfam" id="NF011202">
    <property type="entry name" value="PRK14608.1"/>
    <property type="match status" value="1"/>
</dbReference>
<dbReference type="GO" id="GO:0050515">
    <property type="term" value="F:4-(cytidine 5'-diphospho)-2-C-methyl-D-erythritol kinase activity"/>
    <property type="evidence" value="ECO:0007669"/>
    <property type="project" value="UniProtKB-UniRule"/>
</dbReference>
<keyword evidence="14" id="KW-1185">Reference proteome</keyword>
<evidence type="ECO:0000256" key="3">
    <source>
        <dbReference type="ARBA" id="ARBA00017473"/>
    </source>
</evidence>
<protein>
    <recommendedName>
        <fullName evidence="3 10">4-diphosphocytidyl-2-C-methyl-D-erythritol kinase</fullName>
        <shortName evidence="10">CMK</shortName>
        <ecNumber evidence="2 10">2.7.1.148</ecNumber>
    </recommendedName>
    <alternativeName>
        <fullName evidence="9 10">4-(cytidine-5'-diphospho)-2-C-methyl-D-erythritol kinase</fullName>
    </alternativeName>
</protein>
<dbReference type="PANTHER" id="PTHR43527:SF2">
    <property type="entry name" value="4-DIPHOSPHOCYTIDYL-2-C-METHYL-D-ERYTHRITOL KINASE, CHLOROPLASTIC"/>
    <property type="match status" value="1"/>
</dbReference>
<evidence type="ECO:0000256" key="9">
    <source>
        <dbReference type="ARBA" id="ARBA00032554"/>
    </source>
</evidence>
<keyword evidence="5 10" id="KW-0547">Nucleotide-binding</keyword>
<comment type="catalytic activity">
    <reaction evidence="10">
        <text>4-CDP-2-C-methyl-D-erythritol + ATP = 4-CDP-2-C-methyl-D-erythritol 2-phosphate + ADP + H(+)</text>
        <dbReference type="Rhea" id="RHEA:18437"/>
        <dbReference type="ChEBI" id="CHEBI:15378"/>
        <dbReference type="ChEBI" id="CHEBI:30616"/>
        <dbReference type="ChEBI" id="CHEBI:57823"/>
        <dbReference type="ChEBI" id="CHEBI:57919"/>
        <dbReference type="ChEBI" id="CHEBI:456216"/>
        <dbReference type="EC" id="2.7.1.148"/>
    </reaction>
</comment>
<organism evidence="13 14">
    <name type="scientific">Alloyangia pacifica</name>
    <dbReference type="NCBI Taxonomy" id="311180"/>
    <lineage>
        <taxon>Bacteria</taxon>
        <taxon>Pseudomonadati</taxon>
        <taxon>Pseudomonadota</taxon>
        <taxon>Alphaproteobacteria</taxon>
        <taxon>Rhodobacterales</taxon>
        <taxon>Roseobacteraceae</taxon>
        <taxon>Alloyangia</taxon>
    </lineage>
</organism>
<dbReference type="AlphaFoldDB" id="A0A1I6S776"/>
<dbReference type="InterPro" id="IPR006204">
    <property type="entry name" value="GHMP_kinase_N_dom"/>
</dbReference>
<feature type="domain" description="GHMP kinase C-terminal" evidence="12">
    <location>
        <begin position="209"/>
        <end position="271"/>
    </location>
</feature>
<evidence type="ECO:0000313" key="14">
    <source>
        <dbReference type="Proteomes" id="UP000199392"/>
    </source>
</evidence>
<comment type="pathway">
    <text evidence="10">Isoprenoid biosynthesis; isopentenyl diphosphate biosynthesis via DXP pathway; isopentenyl diphosphate from 1-deoxy-D-xylulose 5-phosphate: step 3/6.</text>
</comment>